<dbReference type="Gene3D" id="1.10.443.10">
    <property type="entry name" value="Intergrase catalytic core"/>
    <property type="match status" value="1"/>
</dbReference>
<dbReference type="InterPro" id="IPR009270">
    <property type="entry name" value="DUF927"/>
</dbReference>
<dbReference type="InterPro" id="IPR011010">
    <property type="entry name" value="DNA_brk_join_enz"/>
</dbReference>
<keyword evidence="4" id="KW-1185">Reference proteome</keyword>
<proteinExistence type="predicted"/>
<evidence type="ECO:0000313" key="3">
    <source>
        <dbReference type="EMBL" id="WWE88704.1"/>
    </source>
</evidence>
<evidence type="ECO:0000259" key="2">
    <source>
        <dbReference type="Pfam" id="PF06048"/>
    </source>
</evidence>
<feature type="domain" description="DUF927" evidence="2">
    <location>
        <begin position="35"/>
        <end position="215"/>
    </location>
</feature>
<dbReference type="Proteomes" id="UP000319298">
    <property type="component" value="Chromosome"/>
</dbReference>
<gene>
    <name evidence="3" type="ORF">FJN17_34595</name>
</gene>
<dbReference type="RefSeq" id="WP_244621088.1">
    <property type="nucleotide sequence ID" value="NZ_CP041090.2"/>
</dbReference>
<dbReference type="Pfam" id="PF06048">
    <property type="entry name" value="DUF927"/>
    <property type="match status" value="1"/>
</dbReference>
<sequence>MRTATAPLVRHDLAAPKPSSCDLRTQLTAPATPLRSSEPTRRSAYAAATGWRPGHRTFVLAHRAIGANTKNICGLPPDAHRPEPRGTSKAWLRSVGVLARKSSGMMLTTCCSFAAPLLRIANEQAFGLCLAGKTGGGKTTATLVGSSVCGAGRIDQLLTWNATLGGLEPALRSHNDCLMVVDDLNKMPVASDKEKYHSANNFAHNLATGSTKRRSPAFDDGSDNGEQYRVISLTSAETTIAELAAKCGEQRGGDARRLIDVPIYLDGLDHIFDRMPNAGTLGQSKLQQLFSAVHQVSRGPLPWSAYENPYIWLRQSKGGRRVAMPAGTPLRALLDATDRRGPLILTTHWAGPGRPMALARRGGKACERAGIDGLTFHDLRGTAVVRLAIAGASVPQIAAVTGHSLKDVEAILDAHYLGRDIQLAEAAVLKLEARTKLQTMV</sequence>
<organism evidence="3 4">
    <name type="scientific">Bradyrhizobium symbiodeficiens</name>
    <dbReference type="NCBI Taxonomy" id="1404367"/>
    <lineage>
        <taxon>Bacteria</taxon>
        <taxon>Pseudomonadati</taxon>
        <taxon>Pseudomonadota</taxon>
        <taxon>Alphaproteobacteria</taxon>
        <taxon>Hyphomicrobiales</taxon>
        <taxon>Nitrobacteraceae</taxon>
        <taxon>Bradyrhizobium</taxon>
    </lineage>
</organism>
<protein>
    <submittedName>
        <fullName evidence="3">DUF927 domain-containing protein</fullName>
    </submittedName>
</protein>
<keyword evidence="1" id="KW-0233">DNA recombination</keyword>
<name>A0ABZ2F0E9_9BRAD</name>
<reference evidence="3 4" key="2">
    <citation type="journal article" date="2020" name="Int. J. Syst. Evol. Microbiol.">
        <title>Description and complete genome sequences of Bradyrhizobium symbiodeficiens sp. nov., a non-symbiotic bacterium associated with legumes native to Canada.</title>
        <authorList>
            <person name="Bromfield E.S.P."/>
            <person name="Cloutier S."/>
            <person name="Nguyen H.D.T."/>
        </authorList>
    </citation>
    <scope>NUCLEOTIDE SEQUENCE [LARGE SCALE GENOMIC DNA]</scope>
    <source>
        <strain evidence="3 4">65S1MB</strain>
    </source>
</reference>
<dbReference type="SUPFAM" id="SSF56349">
    <property type="entry name" value="DNA breaking-rejoining enzymes"/>
    <property type="match status" value="1"/>
</dbReference>
<evidence type="ECO:0000313" key="4">
    <source>
        <dbReference type="Proteomes" id="UP000319298"/>
    </source>
</evidence>
<accession>A0ABZ2F0E9</accession>
<dbReference type="EMBL" id="CP041090">
    <property type="protein sequence ID" value="WWE88704.1"/>
    <property type="molecule type" value="Genomic_DNA"/>
</dbReference>
<reference evidence="4" key="1">
    <citation type="submission" date="2019-06" db="EMBL/GenBank/DDBJ databases">
        <title>Whole-Genome Sequence of Bradyrhizobium sp. 3 Strain 65S1MB.</title>
        <authorList>
            <person name="Bromfield E.S.P."/>
            <person name="Cloutier S."/>
            <person name="Nguyen H.D.T."/>
        </authorList>
    </citation>
    <scope>NUCLEOTIDE SEQUENCE [LARGE SCALE GENOMIC DNA]</scope>
    <source>
        <strain evidence="4">65S1MB</strain>
    </source>
</reference>
<evidence type="ECO:0000256" key="1">
    <source>
        <dbReference type="ARBA" id="ARBA00023172"/>
    </source>
</evidence>
<dbReference type="InterPro" id="IPR013762">
    <property type="entry name" value="Integrase-like_cat_sf"/>
</dbReference>